<keyword evidence="4" id="KW-0597">Phosphoprotein</keyword>
<dbReference type="InterPro" id="IPR052450">
    <property type="entry name" value="TRBD-Containing_Protein"/>
</dbReference>
<evidence type="ECO:0000256" key="7">
    <source>
        <dbReference type="ARBA" id="ARBA00023125"/>
    </source>
</evidence>
<dbReference type="CDD" id="cd11660">
    <property type="entry name" value="SANT_TRF"/>
    <property type="match status" value="1"/>
</dbReference>
<dbReference type="InterPro" id="IPR036507">
    <property type="entry name" value="Telomere_rpt-bd_fac_dimer_sf"/>
</dbReference>
<keyword evidence="5" id="KW-0832">Ubl conjugation</keyword>
<evidence type="ECO:0000313" key="13">
    <source>
        <dbReference type="Proteomes" id="UP000826234"/>
    </source>
</evidence>
<dbReference type="PANTHER" id="PTHR46734:SF1">
    <property type="entry name" value="TELOMERIC REPEAT-BINDING FACTOR 1"/>
    <property type="match status" value="1"/>
</dbReference>
<dbReference type="PIRSF" id="PIRSF038016">
    <property type="entry name" value="Telomere_bd-1_Pin2"/>
    <property type="match status" value="1"/>
</dbReference>
<dbReference type="PROSITE" id="PS51294">
    <property type="entry name" value="HTH_MYB"/>
    <property type="match status" value="1"/>
</dbReference>
<dbReference type="InterPro" id="IPR001005">
    <property type="entry name" value="SANT/Myb"/>
</dbReference>
<feature type="domain" description="HTH myb-type" evidence="11">
    <location>
        <begin position="276"/>
        <end position="333"/>
    </location>
</feature>
<dbReference type="SMART" id="SM00717">
    <property type="entry name" value="SANT"/>
    <property type="match status" value="1"/>
</dbReference>
<protein>
    <recommendedName>
        <fullName evidence="14">Telomeric repeat-binding factor</fullName>
    </recommendedName>
</protein>
<dbReference type="Pfam" id="PF00249">
    <property type="entry name" value="Myb_DNA-binding"/>
    <property type="match status" value="1"/>
</dbReference>
<keyword evidence="9" id="KW-0131">Cell cycle</keyword>
<dbReference type="EMBL" id="JAIPUX010005289">
    <property type="protein sequence ID" value="KAH0617641.1"/>
    <property type="molecule type" value="Genomic_DNA"/>
</dbReference>
<reference evidence="12 13" key="1">
    <citation type="journal article" date="2022" name="Gigascience">
        <title>A chromosome-level genome assembly and annotation of the desert horned lizard, Phrynosoma platyrhinos, provides insight into chromosomal rearrangements among reptiles.</title>
        <authorList>
            <person name="Koochekian N."/>
            <person name="Ascanio A."/>
            <person name="Farleigh K."/>
            <person name="Card D.C."/>
            <person name="Schield D.R."/>
            <person name="Castoe T.A."/>
            <person name="Jezkova T."/>
        </authorList>
    </citation>
    <scope>NUCLEOTIDE SEQUENCE [LARGE SCALE GENOMIC DNA]</scope>
    <source>
        <strain evidence="12">NK-2021</strain>
    </source>
</reference>
<gene>
    <name evidence="12" type="ORF">JD844_016089</name>
</gene>
<dbReference type="InterPro" id="IPR017930">
    <property type="entry name" value="Myb_dom"/>
</dbReference>
<evidence type="ECO:0000256" key="5">
    <source>
        <dbReference type="ARBA" id="ARBA00022843"/>
    </source>
</evidence>
<keyword evidence="7" id="KW-0238">DNA-binding</keyword>
<accession>A0ABQ7SJW1</accession>
<organism evidence="12 13">
    <name type="scientific">Phrynosoma platyrhinos</name>
    <name type="common">Desert horned lizard</name>
    <dbReference type="NCBI Taxonomy" id="52577"/>
    <lineage>
        <taxon>Eukaryota</taxon>
        <taxon>Metazoa</taxon>
        <taxon>Chordata</taxon>
        <taxon>Craniata</taxon>
        <taxon>Vertebrata</taxon>
        <taxon>Euteleostomi</taxon>
        <taxon>Lepidosauria</taxon>
        <taxon>Squamata</taxon>
        <taxon>Bifurcata</taxon>
        <taxon>Unidentata</taxon>
        <taxon>Episquamata</taxon>
        <taxon>Toxicofera</taxon>
        <taxon>Iguania</taxon>
        <taxon>Phrynosomatidae</taxon>
        <taxon>Phrynosomatinae</taxon>
        <taxon>Phrynosoma</taxon>
    </lineage>
</organism>
<keyword evidence="3" id="KW-1017">Isopeptide bond</keyword>
<evidence type="ECO:0000256" key="4">
    <source>
        <dbReference type="ARBA" id="ARBA00022553"/>
    </source>
</evidence>
<dbReference type="SUPFAM" id="SSF63600">
    <property type="entry name" value="Telomeric repeat binding factor (TRF) dimerisation domain"/>
    <property type="match status" value="1"/>
</dbReference>
<dbReference type="Proteomes" id="UP000826234">
    <property type="component" value="Unassembled WGS sequence"/>
</dbReference>
<name>A0ABQ7SJW1_PHRPL</name>
<evidence type="ECO:0000313" key="12">
    <source>
        <dbReference type="EMBL" id="KAH0617641.1"/>
    </source>
</evidence>
<dbReference type="InterPro" id="IPR013867">
    <property type="entry name" value="Telomere_rpt-bd_fac_dimer_dom"/>
</dbReference>
<evidence type="ECO:0008006" key="14">
    <source>
        <dbReference type="Google" id="ProtNLM"/>
    </source>
</evidence>
<dbReference type="PANTHER" id="PTHR46734">
    <property type="entry name" value="TELOMERIC REPEAT-BINDING FACTOR 1 TERF1"/>
    <property type="match status" value="1"/>
</dbReference>
<evidence type="ECO:0000256" key="9">
    <source>
        <dbReference type="ARBA" id="ARBA00023306"/>
    </source>
</evidence>
<dbReference type="PROSITE" id="PS50090">
    <property type="entry name" value="MYB_LIKE"/>
    <property type="match status" value="1"/>
</dbReference>
<evidence type="ECO:0000256" key="2">
    <source>
        <dbReference type="ARBA" id="ARBA00022454"/>
    </source>
</evidence>
<sequence length="334" mass="38615">MNLTVSPFRPVALATTAATGAESESDPACCALPPFPSSEVEVVAAGWMLDFACRCLCRHFCEDNRKDFERSRELALTIIKGLRKIEVHQVKTVCLCQLLAYVGEGKLLAQNKQEQQHEDIKRLIQIQAVAVYVEKGYFKEAAEVVERLFPESLSNEPLRMKLSAVAKQKDPYHPFLQYFSFSLLIEKIKSYITVFLNEESNNFLMKMLTFTSEDSLERDDGRFAKSDKQLYSFADETFFNPGQKQSSLKPKNKKQNVLQSKKDLQNIKKDQQSRLSTSQKKQRWSWEEDQKLKNGVQKFGVGNWIKILQHYDFNQRTNVMLKDRWRTMVRSGMV</sequence>
<comment type="caution">
    <text evidence="12">The sequence shown here is derived from an EMBL/GenBank/DDBJ whole genome shotgun (WGS) entry which is preliminary data.</text>
</comment>
<comment type="subcellular location">
    <subcellularLocation>
        <location evidence="1">Chromosome</location>
        <location evidence="1">Telomere</location>
    </subcellularLocation>
</comment>
<evidence type="ECO:0000256" key="3">
    <source>
        <dbReference type="ARBA" id="ARBA00022499"/>
    </source>
</evidence>
<evidence type="ECO:0000259" key="10">
    <source>
        <dbReference type="PROSITE" id="PS50090"/>
    </source>
</evidence>
<keyword evidence="2" id="KW-0158">Chromosome</keyword>
<dbReference type="SUPFAM" id="SSF46689">
    <property type="entry name" value="Homeodomain-like"/>
    <property type="match status" value="1"/>
</dbReference>
<keyword evidence="6" id="KW-0779">Telomere</keyword>
<dbReference type="InterPro" id="IPR017357">
    <property type="entry name" value="TERF1/2"/>
</dbReference>
<dbReference type="InterPro" id="IPR009057">
    <property type="entry name" value="Homeodomain-like_sf"/>
</dbReference>
<evidence type="ECO:0000256" key="8">
    <source>
        <dbReference type="ARBA" id="ARBA00023242"/>
    </source>
</evidence>
<keyword evidence="8" id="KW-0539">Nucleus</keyword>
<evidence type="ECO:0000256" key="6">
    <source>
        <dbReference type="ARBA" id="ARBA00022895"/>
    </source>
</evidence>
<dbReference type="Gene3D" id="1.10.10.60">
    <property type="entry name" value="Homeodomain-like"/>
    <property type="match status" value="1"/>
</dbReference>
<proteinExistence type="predicted"/>
<feature type="domain" description="Myb-like" evidence="10">
    <location>
        <begin position="276"/>
        <end position="329"/>
    </location>
</feature>
<evidence type="ECO:0000259" key="11">
    <source>
        <dbReference type="PROSITE" id="PS51294"/>
    </source>
</evidence>
<keyword evidence="13" id="KW-1185">Reference proteome</keyword>
<dbReference type="Gene3D" id="1.25.40.210">
    <property type="entry name" value="Telomere repeat-binding factor, dimerisation domain"/>
    <property type="match status" value="2"/>
</dbReference>
<dbReference type="Pfam" id="PF08558">
    <property type="entry name" value="TRF"/>
    <property type="match status" value="1"/>
</dbReference>
<evidence type="ECO:0000256" key="1">
    <source>
        <dbReference type="ARBA" id="ARBA00004574"/>
    </source>
</evidence>